<reference evidence="2" key="1">
    <citation type="submission" date="2016-01" db="EMBL/GenBank/DDBJ databases">
        <title>Reference transcriptome for the parasite Schistocephalus solidus: insights into the molecular evolution of parasitism.</title>
        <authorList>
            <person name="Hebert F.O."/>
            <person name="Grambauer S."/>
            <person name="Barber I."/>
            <person name="Landry C.R."/>
            <person name="Aubin-Horth N."/>
        </authorList>
    </citation>
    <scope>NUCLEOTIDE SEQUENCE</scope>
</reference>
<accession>A0A0X3PEM2</accession>
<gene>
    <name evidence="2" type="ORF">TR117192</name>
</gene>
<feature type="compositionally biased region" description="Low complexity" evidence="1">
    <location>
        <begin position="119"/>
        <end position="133"/>
    </location>
</feature>
<protein>
    <submittedName>
        <fullName evidence="2">Uncharacterized protein</fullName>
    </submittedName>
</protein>
<evidence type="ECO:0000313" key="2">
    <source>
        <dbReference type="EMBL" id="JAP50385.1"/>
    </source>
</evidence>
<feature type="region of interest" description="Disordered" evidence="1">
    <location>
        <begin position="119"/>
        <end position="158"/>
    </location>
</feature>
<dbReference type="EMBL" id="GEEE01012840">
    <property type="protein sequence ID" value="JAP50385.1"/>
    <property type="molecule type" value="Transcribed_RNA"/>
</dbReference>
<feature type="compositionally biased region" description="Low complexity" evidence="1">
    <location>
        <begin position="141"/>
        <end position="153"/>
    </location>
</feature>
<proteinExistence type="predicted"/>
<organism evidence="2">
    <name type="scientific">Schistocephalus solidus</name>
    <name type="common">Tapeworm</name>
    <dbReference type="NCBI Taxonomy" id="70667"/>
    <lineage>
        <taxon>Eukaryota</taxon>
        <taxon>Metazoa</taxon>
        <taxon>Spiralia</taxon>
        <taxon>Lophotrochozoa</taxon>
        <taxon>Platyhelminthes</taxon>
        <taxon>Cestoda</taxon>
        <taxon>Eucestoda</taxon>
        <taxon>Diphyllobothriidea</taxon>
        <taxon>Diphyllobothriidae</taxon>
        <taxon>Schistocephalus</taxon>
    </lineage>
</organism>
<evidence type="ECO:0000256" key="1">
    <source>
        <dbReference type="SAM" id="MobiDB-lite"/>
    </source>
</evidence>
<feature type="region of interest" description="Disordered" evidence="1">
    <location>
        <begin position="1"/>
        <end position="23"/>
    </location>
</feature>
<sequence>MSYDKNGNRHTRLSRQNTFGENQQYSRDINLSSLRQTLSTRVIRRMEQPRQPFLPEIRLEQHTQRNNEQFPGNHYLIRRAETESNAHQFLTVKDFETTTRLHTNKVVKSQRSCESYDSAASGMSWSSSPSTSAMQMRGSEYHSNSMSSNHSVSGFEDTPFNERVEDTVNKAKNVDFTPSSVQRNTDEEYLSRNICPRSRKSGRPLFKTGFSFDEEAGVGLADSTELNSLRRSLEVTPTEQGKNTETDMNTIQATPECLEGLESQQQRNSKTFWRKALNLIRVTKAFEGKNWKRLIKKRAEEEDRKSSSPEEIDPIYQLLKSAASQHKLLCGDVSTTVVNLQSTCDTGNQE</sequence>
<name>A0A0X3PEM2_SCHSO</name>
<dbReference type="AlphaFoldDB" id="A0A0X3PEM2"/>
<feature type="compositionally biased region" description="Polar residues" evidence="1">
    <location>
        <begin position="14"/>
        <end position="23"/>
    </location>
</feature>